<dbReference type="InterPro" id="IPR016874">
    <property type="entry name" value="TcmP-like"/>
</dbReference>
<dbReference type="InterPro" id="IPR029063">
    <property type="entry name" value="SAM-dependent_MTases_sf"/>
</dbReference>
<sequence>MGDHMKVSLTGTQQTALVTLYGKALDSRRPDSILGDREADRAVRRLDYDFGDLRMRPRDQQSSAMRSKAYDRRVMRFLDGHPDCVVLHLGCGLDTRAYRVNPPATVDWYDIDLPDVIALRRKLFDPRPGLHVVSASITDPELLGGIAADRPVLVVAEGLTPYLRRTDGLAMLRRIVGHFPAGLLLFDGYSRAGVWLLQRYPPVRASGAQLDWSIGDPRELERAVPGLVFDGEWWVADAEDIKRHFSPMYWHVMQILFHISPIRRLGRGMQYHFGPNAGGQSAVGPGRR</sequence>
<dbReference type="PIRSF" id="PIRSF028177">
    <property type="entry name" value="Polyketide_synth_Omtfrase_TcmP"/>
    <property type="match status" value="1"/>
</dbReference>
<evidence type="ECO:0000256" key="1">
    <source>
        <dbReference type="ARBA" id="ARBA00022603"/>
    </source>
</evidence>
<accession>A0A0U1CYI2</accession>
<dbReference type="Proteomes" id="UP000199601">
    <property type="component" value="Unassembled WGS sequence"/>
</dbReference>
<organism evidence="3 4">
    <name type="scientific">Mycobacterium europaeum</name>
    <dbReference type="NCBI Taxonomy" id="761804"/>
    <lineage>
        <taxon>Bacteria</taxon>
        <taxon>Bacillati</taxon>
        <taxon>Actinomycetota</taxon>
        <taxon>Actinomycetes</taxon>
        <taxon>Mycobacteriales</taxon>
        <taxon>Mycobacteriaceae</taxon>
        <taxon>Mycobacterium</taxon>
        <taxon>Mycobacterium simiae complex</taxon>
    </lineage>
</organism>
<protein>
    <submittedName>
        <fullName evidence="3">O-methyltransferase domain-containing protein</fullName>
    </submittedName>
</protein>
<keyword evidence="2 3" id="KW-0808">Transferase</keyword>
<evidence type="ECO:0000313" key="4">
    <source>
        <dbReference type="Proteomes" id="UP000199601"/>
    </source>
</evidence>
<dbReference type="PANTHER" id="PTHR43619">
    <property type="entry name" value="S-ADENOSYL-L-METHIONINE-DEPENDENT METHYLTRANSFERASE YKTD-RELATED"/>
    <property type="match status" value="1"/>
</dbReference>
<dbReference type="PANTHER" id="PTHR43619:SF2">
    <property type="entry name" value="S-ADENOSYL-L-METHIONINE-DEPENDENT METHYLTRANSFERASES SUPERFAMILY PROTEIN"/>
    <property type="match status" value="1"/>
</dbReference>
<dbReference type="InterPro" id="IPR007213">
    <property type="entry name" value="Ppm1/Ppm2/Tcmp"/>
</dbReference>
<dbReference type="GO" id="GO:0032259">
    <property type="term" value="P:methylation"/>
    <property type="evidence" value="ECO:0007669"/>
    <property type="project" value="UniProtKB-KW"/>
</dbReference>
<gene>
    <name evidence="3" type="ORF">BN000_00883</name>
</gene>
<dbReference type="GO" id="GO:0008168">
    <property type="term" value="F:methyltransferase activity"/>
    <property type="evidence" value="ECO:0007669"/>
    <property type="project" value="UniProtKB-KW"/>
</dbReference>
<keyword evidence="1 3" id="KW-0489">Methyltransferase</keyword>
<proteinExistence type="predicted"/>
<evidence type="ECO:0000256" key="2">
    <source>
        <dbReference type="ARBA" id="ARBA00022679"/>
    </source>
</evidence>
<reference evidence="4" key="1">
    <citation type="submission" date="2015-03" db="EMBL/GenBank/DDBJ databases">
        <authorList>
            <person name="Urmite Genomes"/>
        </authorList>
    </citation>
    <scope>NUCLEOTIDE SEQUENCE [LARGE SCALE GENOMIC DNA]</scope>
    <source>
        <strain evidence="4">CSUR P1344</strain>
    </source>
</reference>
<dbReference type="SUPFAM" id="SSF53335">
    <property type="entry name" value="S-adenosyl-L-methionine-dependent methyltransferases"/>
    <property type="match status" value="1"/>
</dbReference>
<name>A0A0U1CYI2_9MYCO</name>
<dbReference type="EMBL" id="CTEC01000001">
    <property type="protein sequence ID" value="CQD04673.1"/>
    <property type="molecule type" value="Genomic_DNA"/>
</dbReference>
<evidence type="ECO:0000313" key="3">
    <source>
        <dbReference type="EMBL" id="CQD04673.1"/>
    </source>
</evidence>
<dbReference type="Gene3D" id="3.40.50.150">
    <property type="entry name" value="Vaccinia Virus protein VP39"/>
    <property type="match status" value="1"/>
</dbReference>
<keyword evidence="4" id="KW-1185">Reference proteome</keyword>
<dbReference type="AlphaFoldDB" id="A0A0U1CYI2"/>
<dbReference type="Pfam" id="PF04072">
    <property type="entry name" value="LCM"/>
    <property type="match status" value="1"/>
</dbReference>